<evidence type="ECO:0000259" key="1">
    <source>
        <dbReference type="PROSITE" id="PS51186"/>
    </source>
</evidence>
<sequence>VAGEPPELEVGMLAVAAELRGQGFGSRLMREAEGHARKLGFPALRLELLTPKDWKHEQKVKLDIWYRRLGFVPTAVGDFGAEFPHLRGLLTTEVNFTVYQKQLL</sequence>
<proteinExistence type="predicted"/>
<dbReference type="OrthoDB" id="5689at2759"/>
<name>A0A813F6H3_POLGL</name>
<accession>A0A813F6H3</accession>
<dbReference type="Proteomes" id="UP000654075">
    <property type="component" value="Unassembled WGS sequence"/>
</dbReference>
<dbReference type="PROSITE" id="PS51186">
    <property type="entry name" value="GNAT"/>
    <property type="match status" value="1"/>
</dbReference>
<feature type="non-terminal residue" evidence="2">
    <location>
        <position position="1"/>
    </location>
</feature>
<dbReference type="SUPFAM" id="SSF55729">
    <property type="entry name" value="Acyl-CoA N-acyltransferases (Nat)"/>
    <property type="match status" value="1"/>
</dbReference>
<dbReference type="Pfam" id="PF13508">
    <property type="entry name" value="Acetyltransf_7"/>
    <property type="match status" value="1"/>
</dbReference>
<comment type="caution">
    <text evidence="2">The sequence shown here is derived from an EMBL/GenBank/DDBJ whole genome shotgun (WGS) entry which is preliminary data.</text>
</comment>
<protein>
    <recommendedName>
        <fullName evidence="1">N-acetyltransferase domain-containing protein</fullName>
    </recommendedName>
</protein>
<dbReference type="AlphaFoldDB" id="A0A813F6H3"/>
<dbReference type="InterPro" id="IPR000182">
    <property type="entry name" value="GNAT_dom"/>
</dbReference>
<dbReference type="CDD" id="cd04301">
    <property type="entry name" value="NAT_SF"/>
    <property type="match status" value="1"/>
</dbReference>
<keyword evidence="3" id="KW-1185">Reference proteome</keyword>
<gene>
    <name evidence="2" type="ORF">PGLA1383_LOCUS24048</name>
</gene>
<reference evidence="2" key="1">
    <citation type="submission" date="2021-02" db="EMBL/GenBank/DDBJ databases">
        <authorList>
            <person name="Dougan E. K."/>
            <person name="Rhodes N."/>
            <person name="Thang M."/>
            <person name="Chan C."/>
        </authorList>
    </citation>
    <scope>NUCLEOTIDE SEQUENCE</scope>
</reference>
<dbReference type="EMBL" id="CAJNNV010018546">
    <property type="protein sequence ID" value="CAE8606048.1"/>
    <property type="molecule type" value="Genomic_DNA"/>
</dbReference>
<evidence type="ECO:0000313" key="2">
    <source>
        <dbReference type="EMBL" id="CAE8606048.1"/>
    </source>
</evidence>
<dbReference type="GO" id="GO:0016747">
    <property type="term" value="F:acyltransferase activity, transferring groups other than amino-acyl groups"/>
    <property type="evidence" value="ECO:0007669"/>
    <property type="project" value="InterPro"/>
</dbReference>
<feature type="domain" description="N-acetyltransferase" evidence="1">
    <location>
        <begin position="1"/>
        <end position="93"/>
    </location>
</feature>
<dbReference type="Gene3D" id="3.40.630.30">
    <property type="match status" value="1"/>
</dbReference>
<organism evidence="2 3">
    <name type="scientific">Polarella glacialis</name>
    <name type="common">Dinoflagellate</name>
    <dbReference type="NCBI Taxonomy" id="89957"/>
    <lineage>
        <taxon>Eukaryota</taxon>
        <taxon>Sar</taxon>
        <taxon>Alveolata</taxon>
        <taxon>Dinophyceae</taxon>
        <taxon>Suessiales</taxon>
        <taxon>Suessiaceae</taxon>
        <taxon>Polarella</taxon>
    </lineage>
</organism>
<dbReference type="InterPro" id="IPR016181">
    <property type="entry name" value="Acyl_CoA_acyltransferase"/>
</dbReference>
<evidence type="ECO:0000313" key="3">
    <source>
        <dbReference type="Proteomes" id="UP000654075"/>
    </source>
</evidence>